<dbReference type="PRINTS" id="PR00169">
    <property type="entry name" value="KCHANNEL"/>
</dbReference>
<proteinExistence type="predicted"/>
<dbReference type="EMBL" id="UOGF01000040">
    <property type="protein sequence ID" value="VAX28614.1"/>
    <property type="molecule type" value="Genomic_DNA"/>
</dbReference>
<dbReference type="PANTHER" id="PTHR43833">
    <property type="entry name" value="POTASSIUM CHANNEL PROTEIN 2-RELATED-RELATED"/>
    <property type="match status" value="1"/>
</dbReference>
<keyword evidence="4" id="KW-0407">Ion channel</keyword>
<gene>
    <name evidence="4" type="ORF">MNBD_NITROSPIRAE01-792</name>
</gene>
<dbReference type="GO" id="GO:0034220">
    <property type="term" value="P:monoatomic ion transmembrane transport"/>
    <property type="evidence" value="ECO:0007669"/>
    <property type="project" value="UniProtKB-KW"/>
</dbReference>
<sequence length="327" mass="35782">MIDHKITRLAFLTLLILVFGALGLHYFEQTPSVFDALWWSFVTITTVGYGDVTPTTLGGRITGVVVMVFGIGLLGMFTATVASIFVEGKLKEAKGLKAVKVAGHFIVCGWNDKVREIVAEMRADKITESRPIVLIADLPEKPLEEGSVHFISGAVNTETLKKANLSEAAVVMIISDDQLDSHSSDAKVVFTTLAIRTLHTDIYICAEIRGPQNLEHCKRAGANEIVVIGALSSHLLVQAALDHGITHFISDLVSNQTASNLYKITPPQHLVGQVFMESLNLMKREYNAIVVAVESKDQNRFISNPSVDYEIQTDDLLVIISETRPAL</sequence>
<dbReference type="InterPro" id="IPR013099">
    <property type="entry name" value="K_chnl_dom"/>
</dbReference>
<dbReference type="GO" id="GO:0006813">
    <property type="term" value="P:potassium ion transport"/>
    <property type="evidence" value="ECO:0007669"/>
    <property type="project" value="InterPro"/>
</dbReference>
<feature type="transmembrane region" description="Helical" evidence="2">
    <location>
        <begin position="61"/>
        <end position="86"/>
    </location>
</feature>
<dbReference type="PANTHER" id="PTHR43833:SF9">
    <property type="entry name" value="POTASSIUM CHANNEL PROTEIN YUGO-RELATED"/>
    <property type="match status" value="1"/>
</dbReference>
<protein>
    <submittedName>
        <fullName evidence="4">Potassium voltage-gated channel subfamily KQT possible potassium channel, VIC family</fullName>
    </submittedName>
</protein>
<reference evidence="4" key="1">
    <citation type="submission" date="2018-06" db="EMBL/GenBank/DDBJ databases">
        <authorList>
            <person name="Zhirakovskaya E."/>
        </authorList>
    </citation>
    <scope>NUCLEOTIDE SEQUENCE</scope>
</reference>
<accession>A0A3B1CXM4</accession>
<dbReference type="SUPFAM" id="SSF51735">
    <property type="entry name" value="NAD(P)-binding Rossmann-fold domains"/>
    <property type="match status" value="1"/>
</dbReference>
<keyword evidence="2" id="KW-0472">Membrane</keyword>
<dbReference type="GO" id="GO:0005886">
    <property type="term" value="C:plasma membrane"/>
    <property type="evidence" value="ECO:0007669"/>
    <property type="project" value="UniProtKB-SubCell"/>
</dbReference>
<keyword evidence="2" id="KW-0812">Transmembrane</keyword>
<organism evidence="4">
    <name type="scientific">hydrothermal vent metagenome</name>
    <dbReference type="NCBI Taxonomy" id="652676"/>
    <lineage>
        <taxon>unclassified sequences</taxon>
        <taxon>metagenomes</taxon>
        <taxon>ecological metagenomes</taxon>
    </lineage>
</organism>
<keyword evidence="4" id="KW-0406">Ion transport</keyword>
<dbReference type="InterPro" id="IPR050721">
    <property type="entry name" value="Trk_Ktr_HKT_K-transport"/>
</dbReference>
<dbReference type="PROSITE" id="PS51201">
    <property type="entry name" value="RCK_N"/>
    <property type="match status" value="1"/>
</dbReference>
<dbReference type="InterPro" id="IPR003148">
    <property type="entry name" value="RCK_N"/>
</dbReference>
<dbReference type="Gene3D" id="3.30.70.1450">
    <property type="entry name" value="Regulator of K+ conductance, C-terminal domain"/>
    <property type="match status" value="1"/>
</dbReference>
<keyword evidence="4" id="KW-0813">Transport</keyword>
<dbReference type="Pfam" id="PF22614">
    <property type="entry name" value="Slo-like_RCK"/>
    <property type="match status" value="1"/>
</dbReference>
<dbReference type="AlphaFoldDB" id="A0A3B1CXM4"/>
<dbReference type="InterPro" id="IPR036721">
    <property type="entry name" value="RCK_C_sf"/>
</dbReference>
<evidence type="ECO:0000259" key="3">
    <source>
        <dbReference type="PROSITE" id="PS51201"/>
    </source>
</evidence>
<dbReference type="Pfam" id="PF07885">
    <property type="entry name" value="Ion_trans_2"/>
    <property type="match status" value="1"/>
</dbReference>
<keyword evidence="2" id="KW-1133">Transmembrane helix</keyword>
<feature type="domain" description="RCK N-terminal" evidence="3">
    <location>
        <begin position="102"/>
        <end position="227"/>
    </location>
</feature>
<dbReference type="Gene3D" id="1.20.5.110">
    <property type="match status" value="1"/>
</dbReference>
<comment type="subcellular location">
    <subcellularLocation>
        <location evidence="1">Cell membrane</location>
        <topology evidence="1">Multi-pass membrane protein</topology>
    </subcellularLocation>
</comment>
<evidence type="ECO:0000256" key="2">
    <source>
        <dbReference type="SAM" id="Phobius"/>
    </source>
</evidence>
<dbReference type="Gene3D" id="1.10.287.70">
    <property type="match status" value="1"/>
</dbReference>
<dbReference type="InterPro" id="IPR036291">
    <property type="entry name" value="NAD(P)-bd_dom_sf"/>
</dbReference>
<evidence type="ECO:0000313" key="4">
    <source>
        <dbReference type="EMBL" id="VAX28614.1"/>
    </source>
</evidence>
<dbReference type="Gene3D" id="3.40.50.720">
    <property type="entry name" value="NAD(P)-binding Rossmann-like Domain"/>
    <property type="match status" value="1"/>
</dbReference>
<name>A0A3B1CXM4_9ZZZZ</name>
<dbReference type="SUPFAM" id="SSF81324">
    <property type="entry name" value="Voltage-gated potassium channels"/>
    <property type="match status" value="1"/>
</dbReference>
<evidence type="ECO:0000256" key="1">
    <source>
        <dbReference type="ARBA" id="ARBA00004651"/>
    </source>
</evidence>